<protein>
    <submittedName>
        <fullName evidence="1">NACHT domain-containing protein</fullName>
    </submittedName>
</protein>
<evidence type="ECO:0000313" key="2">
    <source>
        <dbReference type="Proteomes" id="UP001065298"/>
    </source>
</evidence>
<reference evidence="1" key="1">
    <citation type="submission" date="2022-06" db="EMBL/GenBank/DDBJ databases">
        <title>Fusarium solani species complex genomes reveal bases of compartmentalisation and animal pathogenesis.</title>
        <authorList>
            <person name="Tsai I.J."/>
        </authorList>
    </citation>
    <scope>NUCLEOTIDE SEQUENCE</scope>
    <source>
        <strain evidence="1">Fu6.1</strain>
    </source>
</reference>
<evidence type="ECO:0000313" key="1">
    <source>
        <dbReference type="EMBL" id="KAI8669723.1"/>
    </source>
</evidence>
<sequence length="1090" mass="121752">MATLESQGAPEPADSDPTRESISTRASTCESAFVQGLYLLDSNQAGQIYATGLRKLQTRFNNWTGYLGVFASGNGSLDQRLKRYPQHRDLVVFALNMLKDNLLQITAELSDQDSDDSSEEETDRREIEIEGVRMSINELDRLAIHIRQSSTSSLDARVKAFASRKAAEISFFETKAVLAVNALYPDAHESLRQHLSKSMVHRHTKLLYWKSHDKKLHNGSDTTQPKPVTQCGSIGFSLLSETVASDPASHPPILTKAMEPVQRRASATTVLETKAQFPKPPQFDDGDETAPCPLCRKVFQRHDFTNDVWWKSHMNEDLVPFVCVATSCLDSPNFTRRSEWRVHIEQDHSEFWQQNTAIPLHGENKTHRPSSQGASENSPICPLCCSSPLEEPERLRARKPQTSSESPKALQPGSKEASDGTSGKKTVRFDVPEQEESLADQGSPTTPPATPRLQMKPSKHMMMTNHIAGHLQFLALLTPRLSTKNLADGKDIDFASSQAPSGDSNSGERSTLGDEFQLEEGPNTQSIDIRESFSETNSVPVPEESIAPQDEDIPSTEPMDWALFSSLDPPHGGEEDRVIKHIRESLLKGAANRFAGTDLPAEASEAAENLVTLLRLGDDFTKLSDPVLFRKKLTRESLYQFFNTSLSSVDDGVYGTLANHCTEEVWGVGPFGGSFSRCVLFCLLLKCKRPLDILRLIVAGLSDFNLPLSTETLESLFPFWDNQVLGVFLKSYSTYGYEIWGHYRGYATDLRVVKAQFEDSAGSLPRGVHSWIFDDARFRKFLADPQPQLLWIHGTTGRGKTMLLCGIIDELRETTDNAISHSFFPSTNSGFKSATALVRELIHHLVVQRPWLLEYVRESDELFKKTLSGALTSLEDFSDVLRIMLGHASMTDTVFIIDDVHERTTEVGTLLKLIIHKLQIPSKWILASHSGISIIPRLDFREMGDFEEIDLNQARGQITQAISAYANYRVESLAARKHYKDSLKRNIYDYLVSNAYANFFWVSMPTRRSLKDRGATLFMTDLEPLSIGSPELINATWAELEADHHVGFKLSDDGDWTTCDGKQVLWLPPEFQASCSTVAGNVVVTAREDS</sequence>
<gene>
    <name evidence="1" type="ORF">NCS57_00788300</name>
</gene>
<name>A0ACC0QZN8_9HYPO</name>
<dbReference type="EMBL" id="CM046507">
    <property type="protein sequence ID" value="KAI8669723.1"/>
    <property type="molecule type" value="Genomic_DNA"/>
</dbReference>
<comment type="caution">
    <text evidence="1">The sequence shown here is derived from an EMBL/GenBank/DDBJ whole genome shotgun (WGS) entry which is preliminary data.</text>
</comment>
<keyword evidence="2" id="KW-1185">Reference proteome</keyword>
<organism evidence="1 2">
    <name type="scientific">Fusarium keratoplasticum</name>
    <dbReference type="NCBI Taxonomy" id="1328300"/>
    <lineage>
        <taxon>Eukaryota</taxon>
        <taxon>Fungi</taxon>
        <taxon>Dikarya</taxon>
        <taxon>Ascomycota</taxon>
        <taxon>Pezizomycotina</taxon>
        <taxon>Sordariomycetes</taxon>
        <taxon>Hypocreomycetidae</taxon>
        <taxon>Hypocreales</taxon>
        <taxon>Nectriaceae</taxon>
        <taxon>Fusarium</taxon>
        <taxon>Fusarium solani species complex</taxon>
    </lineage>
</organism>
<proteinExistence type="predicted"/>
<accession>A0ACC0QZN8</accession>
<dbReference type="Proteomes" id="UP001065298">
    <property type="component" value="Chromosome 5"/>
</dbReference>